<sequence length="174" mass="19011">MLKIHDEAGHKQGDEGAAWATLQGGLDVLYCYGSGERLYPAQSIPEQPWKFEADNSRSYINLLAMIEPALFKGSRRTRNQEAAAVFDAAIKTLLLSLGLVDTVTGDSDGMFVRRVGFLSSLLIAHIAAPGGRPALSHSNEQTEDEGSDGKLVPVLCDSENLVPIKYENEEDWTF</sequence>
<name>A0A9P4W702_CURKU</name>
<keyword evidence="3" id="KW-1185">Reference proteome</keyword>
<evidence type="ECO:0000256" key="1">
    <source>
        <dbReference type="SAM" id="MobiDB-lite"/>
    </source>
</evidence>
<protein>
    <submittedName>
        <fullName evidence="2">Uncharacterized protein</fullName>
    </submittedName>
</protein>
<dbReference type="EMBL" id="SWKU01000045">
    <property type="protein sequence ID" value="KAF2993963.1"/>
    <property type="molecule type" value="Genomic_DNA"/>
</dbReference>
<gene>
    <name evidence="2" type="ORF">E8E13_000545</name>
</gene>
<proteinExistence type="predicted"/>
<accession>A0A9P4W702</accession>
<evidence type="ECO:0000313" key="2">
    <source>
        <dbReference type="EMBL" id="KAF2993963.1"/>
    </source>
</evidence>
<evidence type="ECO:0000313" key="3">
    <source>
        <dbReference type="Proteomes" id="UP000801428"/>
    </source>
</evidence>
<feature type="region of interest" description="Disordered" evidence="1">
    <location>
        <begin position="131"/>
        <end position="151"/>
    </location>
</feature>
<organism evidence="2 3">
    <name type="scientific">Curvularia kusanoi</name>
    <name type="common">Cochliobolus kusanoi</name>
    <dbReference type="NCBI Taxonomy" id="90978"/>
    <lineage>
        <taxon>Eukaryota</taxon>
        <taxon>Fungi</taxon>
        <taxon>Dikarya</taxon>
        <taxon>Ascomycota</taxon>
        <taxon>Pezizomycotina</taxon>
        <taxon>Dothideomycetes</taxon>
        <taxon>Pleosporomycetidae</taxon>
        <taxon>Pleosporales</taxon>
        <taxon>Pleosporineae</taxon>
        <taxon>Pleosporaceae</taxon>
        <taxon>Curvularia</taxon>
    </lineage>
</organism>
<dbReference type="AlphaFoldDB" id="A0A9P4W702"/>
<reference evidence="2" key="1">
    <citation type="submission" date="2019-04" db="EMBL/GenBank/DDBJ databases">
        <title>Sequencing of skin fungus with MAO and IRED activity.</title>
        <authorList>
            <person name="Marsaioli A.J."/>
            <person name="Bonatto J.M.C."/>
            <person name="Reis Junior O."/>
        </authorList>
    </citation>
    <scope>NUCLEOTIDE SEQUENCE</scope>
    <source>
        <strain evidence="2">30M1</strain>
    </source>
</reference>
<dbReference type="Proteomes" id="UP000801428">
    <property type="component" value="Unassembled WGS sequence"/>
</dbReference>
<comment type="caution">
    <text evidence="2">The sequence shown here is derived from an EMBL/GenBank/DDBJ whole genome shotgun (WGS) entry which is preliminary data.</text>
</comment>